<feature type="binding site" evidence="3">
    <location>
        <position position="183"/>
    </location>
    <ligand>
        <name>ATP</name>
        <dbReference type="ChEBI" id="CHEBI:30616"/>
    </ligand>
</feature>
<keyword evidence="1 3" id="KW-0547">Nucleotide-binding</keyword>
<dbReference type="InterPro" id="IPR051681">
    <property type="entry name" value="Ser/Thr_Kinases-Pseudokinases"/>
</dbReference>
<dbReference type="GO" id="GO:0097527">
    <property type="term" value="P:necroptotic signaling pathway"/>
    <property type="evidence" value="ECO:0007669"/>
    <property type="project" value="TreeGrafter"/>
</dbReference>
<evidence type="ECO:0000256" key="3">
    <source>
        <dbReference type="PROSITE-ProRule" id="PRU10141"/>
    </source>
</evidence>
<keyword evidence="4" id="KW-0175">Coiled coil</keyword>
<dbReference type="PROSITE" id="PS50011">
    <property type="entry name" value="PROTEIN_KINASE_DOM"/>
    <property type="match status" value="1"/>
</dbReference>
<evidence type="ECO:0000313" key="8">
    <source>
        <dbReference type="Proteomes" id="UP000039324"/>
    </source>
</evidence>
<feature type="coiled-coil region" evidence="4">
    <location>
        <begin position="52"/>
        <end position="111"/>
    </location>
</feature>
<dbReference type="OMA" id="VFEREMY"/>
<protein>
    <recommendedName>
        <fullName evidence="5">Protein kinase domain-containing protein</fullName>
    </recommendedName>
</protein>
<dbReference type="PANTHER" id="PTHR44329:SF298">
    <property type="entry name" value="MIXED LINEAGE KINASE DOMAIN-LIKE PROTEIN"/>
    <property type="match status" value="1"/>
</dbReference>
<feature type="domain" description="Protein kinase" evidence="5">
    <location>
        <begin position="156"/>
        <end position="404"/>
    </location>
</feature>
<gene>
    <name evidence="6" type="ORF">PBRA_000717</name>
    <name evidence="7" type="ORF">PLBR_LOCUS4897</name>
</gene>
<evidence type="ECO:0000259" key="5">
    <source>
        <dbReference type="PROSITE" id="PS50011"/>
    </source>
</evidence>
<evidence type="ECO:0000313" key="7">
    <source>
        <dbReference type="EMBL" id="SPQ97682.1"/>
    </source>
</evidence>
<reference evidence="7 9" key="2">
    <citation type="submission" date="2018-03" db="EMBL/GenBank/DDBJ databases">
        <authorList>
            <person name="Fogelqvist J."/>
        </authorList>
    </citation>
    <scope>NUCLEOTIDE SEQUENCE [LARGE SCALE GENOMIC DNA]</scope>
</reference>
<name>A0A0G4IQ82_PLABS</name>
<sequence length="417" mass="45917">MQDEADALLGRSLSSLAVSLPEIDLSERFGAHVSLVDAGELQQENRVLAGRARELETGLAAARQQFRGVQEQLRAANYQIADLQRQLNDDRTRSEAERHRLLSELQQARADRDHSLERLPPVAQPSAAVSSGASSLEASFRDLCRPGWVIDRREVDVSNEIIGRGAYGAIRSGRWRGCQVAIKSIHRVLLSEYNRSVFEREMYIYSLLSHPHLLKCFGACTDADGMPMLILERMDCSLRSLLSAGPLSLPTVVTVARAVASALFYLHSLSPEPIVHRDLSSANVLLTSTPSASSFSITGVKLSDFGSAHFVQQCTTTVPGTPIYAAPEVLQSNGPAYLTKSDIYSLGVLLTEMCTGQQPAPERRAQQVRSVRSRNLRALADRCLSTDPAQRPSASAIVDFLDRLRQRMDSQIDHTRQ</sequence>
<evidence type="ECO:0000256" key="4">
    <source>
        <dbReference type="SAM" id="Coils"/>
    </source>
</evidence>
<dbReference type="EMBL" id="CDSF01000079">
    <property type="protein sequence ID" value="CEO97372.1"/>
    <property type="molecule type" value="Genomic_DNA"/>
</dbReference>
<dbReference type="Gene3D" id="3.30.200.20">
    <property type="entry name" value="Phosphorylase Kinase, domain 1"/>
    <property type="match status" value="1"/>
</dbReference>
<dbReference type="InterPro" id="IPR011009">
    <property type="entry name" value="Kinase-like_dom_sf"/>
</dbReference>
<proteinExistence type="predicted"/>
<dbReference type="GO" id="GO:0004672">
    <property type="term" value="F:protein kinase activity"/>
    <property type="evidence" value="ECO:0007669"/>
    <property type="project" value="InterPro"/>
</dbReference>
<dbReference type="STRING" id="37360.A0A0G4IQ82"/>
<dbReference type="SUPFAM" id="SSF56112">
    <property type="entry name" value="Protein kinase-like (PK-like)"/>
    <property type="match status" value="1"/>
</dbReference>
<dbReference type="Proteomes" id="UP000290189">
    <property type="component" value="Unassembled WGS sequence"/>
</dbReference>
<organism evidence="6 8">
    <name type="scientific">Plasmodiophora brassicae</name>
    <name type="common">Clubroot disease agent</name>
    <dbReference type="NCBI Taxonomy" id="37360"/>
    <lineage>
        <taxon>Eukaryota</taxon>
        <taxon>Sar</taxon>
        <taxon>Rhizaria</taxon>
        <taxon>Endomyxa</taxon>
        <taxon>Phytomyxea</taxon>
        <taxon>Plasmodiophorida</taxon>
        <taxon>Plasmodiophoridae</taxon>
        <taxon>Plasmodiophora</taxon>
    </lineage>
</organism>
<keyword evidence="7" id="KW-0496">Mitochondrion</keyword>
<evidence type="ECO:0000313" key="9">
    <source>
        <dbReference type="Proteomes" id="UP000290189"/>
    </source>
</evidence>
<keyword evidence="8" id="KW-1185">Reference proteome</keyword>
<dbReference type="OrthoDB" id="5961232at2759"/>
<dbReference type="InterPro" id="IPR017441">
    <property type="entry name" value="Protein_kinase_ATP_BS"/>
</dbReference>
<accession>A0A0G4IQ82</accession>
<evidence type="ECO:0000313" key="6">
    <source>
        <dbReference type="EMBL" id="CEO97372.1"/>
    </source>
</evidence>
<evidence type="ECO:0000256" key="2">
    <source>
        <dbReference type="ARBA" id="ARBA00022840"/>
    </source>
</evidence>
<dbReference type="EMBL" id="OVEO01000008">
    <property type="protein sequence ID" value="SPQ97682.1"/>
    <property type="molecule type" value="Genomic_DNA"/>
</dbReference>
<dbReference type="Gene3D" id="1.10.510.10">
    <property type="entry name" value="Transferase(Phosphotransferase) domain 1"/>
    <property type="match status" value="1"/>
</dbReference>
<dbReference type="InterPro" id="IPR000719">
    <property type="entry name" value="Prot_kinase_dom"/>
</dbReference>
<dbReference type="AlphaFoldDB" id="A0A0G4IQ82"/>
<dbReference type="Proteomes" id="UP000039324">
    <property type="component" value="Unassembled WGS sequence"/>
</dbReference>
<dbReference type="PROSITE" id="PS00107">
    <property type="entry name" value="PROTEIN_KINASE_ATP"/>
    <property type="match status" value="1"/>
</dbReference>
<keyword evidence="2 3" id="KW-0067">ATP-binding</keyword>
<evidence type="ECO:0000256" key="1">
    <source>
        <dbReference type="ARBA" id="ARBA00022741"/>
    </source>
</evidence>
<dbReference type="PANTHER" id="PTHR44329">
    <property type="entry name" value="SERINE/THREONINE-PROTEIN KINASE TNNI3K-RELATED"/>
    <property type="match status" value="1"/>
</dbReference>
<geneLocation type="mitochondrion" evidence="7"/>
<dbReference type="GO" id="GO:0005524">
    <property type="term" value="F:ATP binding"/>
    <property type="evidence" value="ECO:0007669"/>
    <property type="project" value="UniProtKB-UniRule"/>
</dbReference>
<reference evidence="6 8" key="1">
    <citation type="submission" date="2015-02" db="EMBL/GenBank/DDBJ databases">
        <authorList>
            <person name="Chooi Y.-H."/>
        </authorList>
    </citation>
    <scope>NUCLEOTIDE SEQUENCE [LARGE SCALE GENOMIC DNA]</scope>
    <source>
        <strain evidence="6">E3</strain>
    </source>
</reference>
<dbReference type="Pfam" id="PF00069">
    <property type="entry name" value="Pkinase"/>
    <property type="match status" value="1"/>
</dbReference>
<dbReference type="PROSITE" id="PS00109">
    <property type="entry name" value="PROTEIN_KINASE_TYR"/>
    <property type="match status" value="1"/>
</dbReference>
<dbReference type="InterPro" id="IPR008266">
    <property type="entry name" value="Tyr_kinase_AS"/>
</dbReference>